<name>A0ABU7KH61_9ACTN</name>
<comment type="caution">
    <text evidence="1">The sequence shown here is derived from an EMBL/GenBank/DDBJ whole genome shotgun (WGS) entry which is preliminary data.</text>
</comment>
<reference evidence="1 2" key="1">
    <citation type="submission" date="2023-08" db="EMBL/GenBank/DDBJ databases">
        <authorList>
            <person name="Girao M."/>
            <person name="Carvalho M.F."/>
        </authorList>
    </citation>
    <scope>NUCLEOTIDE SEQUENCE [LARGE SCALE GENOMIC DNA]</scope>
    <source>
        <strain evidence="1 2">CT-R113</strain>
    </source>
</reference>
<organism evidence="1 2">
    <name type="scientific">Nocardiopsis codii</name>
    <dbReference type="NCBI Taxonomy" id="3065942"/>
    <lineage>
        <taxon>Bacteria</taxon>
        <taxon>Bacillati</taxon>
        <taxon>Actinomycetota</taxon>
        <taxon>Actinomycetes</taxon>
        <taxon>Streptosporangiales</taxon>
        <taxon>Nocardiopsidaceae</taxon>
        <taxon>Nocardiopsis</taxon>
    </lineage>
</organism>
<dbReference type="RefSeq" id="WP_330095325.1">
    <property type="nucleotide sequence ID" value="NZ_JAUZMY010000054.1"/>
</dbReference>
<dbReference type="Proteomes" id="UP001356095">
    <property type="component" value="Unassembled WGS sequence"/>
</dbReference>
<gene>
    <name evidence="1" type="ORF">Q8791_30535</name>
</gene>
<sequence>MTPAILPVLEEMPLHTEVVVEAGGDVVRGCLLDYSDWHLWLHGHDQEYTDHDRPWRARLSTVTAVTRVPDPPRWS</sequence>
<evidence type="ECO:0000313" key="1">
    <source>
        <dbReference type="EMBL" id="MEE2041568.1"/>
    </source>
</evidence>
<proteinExistence type="predicted"/>
<keyword evidence="2" id="KW-1185">Reference proteome</keyword>
<dbReference type="EMBL" id="JAUZMY010000054">
    <property type="protein sequence ID" value="MEE2041568.1"/>
    <property type="molecule type" value="Genomic_DNA"/>
</dbReference>
<evidence type="ECO:0000313" key="2">
    <source>
        <dbReference type="Proteomes" id="UP001356095"/>
    </source>
</evidence>
<accession>A0ABU7KH61</accession>
<protein>
    <submittedName>
        <fullName evidence="1">Uncharacterized protein</fullName>
    </submittedName>
</protein>